<dbReference type="Gene3D" id="2.170.140.10">
    <property type="entry name" value="Chitin binding domain"/>
    <property type="match status" value="1"/>
</dbReference>
<dbReference type="Proteomes" id="UP001627154">
    <property type="component" value="Unassembled WGS sequence"/>
</dbReference>
<feature type="domain" description="Chitin-binding type-2" evidence="3">
    <location>
        <begin position="976"/>
        <end position="1030"/>
    </location>
</feature>
<feature type="region of interest" description="Disordered" evidence="1">
    <location>
        <begin position="431"/>
        <end position="457"/>
    </location>
</feature>
<dbReference type="PROSITE" id="PS50940">
    <property type="entry name" value="CHIT_BIND_II"/>
    <property type="match status" value="1"/>
</dbReference>
<dbReference type="AlphaFoldDB" id="A0ABD2W0M6"/>
<comment type="caution">
    <text evidence="4">The sequence shown here is derived from an EMBL/GenBank/DDBJ whole genome shotgun (WGS) entry which is preliminary data.</text>
</comment>
<dbReference type="EMBL" id="JBJJXI010000148">
    <property type="protein sequence ID" value="KAL3386172.1"/>
    <property type="molecule type" value="Genomic_DNA"/>
</dbReference>
<dbReference type="SUPFAM" id="SSF57625">
    <property type="entry name" value="Invertebrate chitin-binding proteins"/>
    <property type="match status" value="1"/>
</dbReference>
<proteinExistence type="predicted"/>
<keyword evidence="5" id="KW-1185">Reference proteome</keyword>
<evidence type="ECO:0000313" key="4">
    <source>
        <dbReference type="EMBL" id="KAL3386172.1"/>
    </source>
</evidence>
<dbReference type="Pfam" id="PF01607">
    <property type="entry name" value="CBM_14"/>
    <property type="match status" value="1"/>
</dbReference>
<name>A0ABD2W0M6_9HYME</name>
<organism evidence="4 5">
    <name type="scientific">Trichogramma kaykai</name>
    <dbReference type="NCBI Taxonomy" id="54128"/>
    <lineage>
        <taxon>Eukaryota</taxon>
        <taxon>Metazoa</taxon>
        <taxon>Ecdysozoa</taxon>
        <taxon>Arthropoda</taxon>
        <taxon>Hexapoda</taxon>
        <taxon>Insecta</taxon>
        <taxon>Pterygota</taxon>
        <taxon>Neoptera</taxon>
        <taxon>Endopterygota</taxon>
        <taxon>Hymenoptera</taxon>
        <taxon>Apocrita</taxon>
        <taxon>Proctotrupomorpha</taxon>
        <taxon>Chalcidoidea</taxon>
        <taxon>Trichogrammatidae</taxon>
        <taxon>Trichogramma</taxon>
    </lineage>
</organism>
<keyword evidence="2" id="KW-0732">Signal</keyword>
<feature type="chain" id="PRO_5044781004" description="Chitin-binding type-2 domain-containing protein" evidence="2">
    <location>
        <begin position="19"/>
        <end position="1030"/>
    </location>
</feature>
<dbReference type="InterPro" id="IPR036508">
    <property type="entry name" value="Chitin-bd_dom_sf"/>
</dbReference>
<dbReference type="InterPro" id="IPR002557">
    <property type="entry name" value="Chitin-bd_dom"/>
</dbReference>
<gene>
    <name evidence="4" type="ORF">TKK_018373</name>
</gene>
<evidence type="ECO:0000256" key="1">
    <source>
        <dbReference type="SAM" id="MobiDB-lite"/>
    </source>
</evidence>
<protein>
    <recommendedName>
        <fullName evidence="3">Chitin-binding type-2 domain-containing protein</fullName>
    </recommendedName>
</protein>
<evidence type="ECO:0000259" key="3">
    <source>
        <dbReference type="PROSITE" id="PS50940"/>
    </source>
</evidence>
<feature type="signal peptide" evidence="2">
    <location>
        <begin position="1"/>
        <end position="18"/>
    </location>
</feature>
<dbReference type="SMART" id="SM00494">
    <property type="entry name" value="ChtBD2"/>
    <property type="match status" value="1"/>
</dbReference>
<evidence type="ECO:0000313" key="5">
    <source>
        <dbReference type="Proteomes" id="UP001627154"/>
    </source>
</evidence>
<sequence>MKLKFLLFLFACFNFGSAQVYYQTVPEYSGYQQQFKTVSYGPKYTVHSQPFVTKTVFTLQVISSYGVTEVNKDNTIKIVDLFSKYSVDQGTLQSILQFLQFDSYRDGRYTQYLYSVLLTITTLTTEVREKAMRLLSRIIQEYMKNNSVDKQWILNQINSFNIQNDHKKKLVKILVTDFKLPEKEKSKKDKQKSPEQYIDVRLYGENAQKVMDIFIQRNIDVSTRKLLIEFLAYDQKAGGVHAKLILNLINQIFSWNISVEVQKEVLELIVIRIREYQTGGSDRDIIRMRNKIEKFNVSNSIKDKILYSLIINFSEKRRQIEEIIIVNNLNQRMQKQFLDLISNPSAEVVAYYEYILQLMIAVVQLDISKDVRAKVIELIVFRVIQFELNGGSIKADEQTIQNQILQLNTTQSIKNNLIQLLLRNFKGRVLHPKSTGPSKPPPQTASVQAVSRPKQHEDFSKYGKNIQNVMKLLIEKNVDENSRKQLLKILVSDSAAGGTYAEWFFKTVSNIFNWNISDKARKREVELLIFRIEQYQKNGKYSDSDIITVRNEVEKWNVGRNVKNILIHFLITDFKGRNSDVTNENRRKIKEIMIVKNVTGDKQRKILELLSDNSNECIAYIQYIMQLMRTIISWAVTNDIQTQVTELLVYRILQFQIDGGLTKEVEQLIKQKISQLNTTGEWKNYFTKFLLTDFKGQDLTKYTENVKKVMKAYIENNADETIRLTLLQLLKKDQRVGGDDFTSKILTVINTIFSFGINNDAKKSILELLVIRIKEYSTNGPYSDPILLKKQIYNLKVPEDLKWNILYTLVFSLLEPTPKIAEIMILENVNVGMQKLLITLIADNSAEARAYSEYIFDQMMEIVRQRFINDIPAKSLELFIFRILQFELNGGSNKDDEQWIRTQILQLNIGVWTNQLIKIVIEDFKGPLLYPKNCGNANSESNAIQDDKINTSQANPTQDNTINTINTISGNQGSCIGSCSGGVQYLPHADCSKYCQCSYGRPVVRPCPATLQWDTKINNCNYPDQVQCPS</sequence>
<evidence type="ECO:0000256" key="2">
    <source>
        <dbReference type="SAM" id="SignalP"/>
    </source>
</evidence>
<accession>A0ABD2W0M6</accession>
<reference evidence="4 5" key="1">
    <citation type="journal article" date="2024" name="bioRxiv">
        <title>A reference genome for Trichogramma kaykai: A tiny desert-dwelling parasitoid wasp with competing sex-ratio distorters.</title>
        <authorList>
            <person name="Culotta J."/>
            <person name="Lindsey A.R."/>
        </authorList>
    </citation>
    <scope>NUCLEOTIDE SEQUENCE [LARGE SCALE GENOMIC DNA]</scope>
    <source>
        <strain evidence="4 5">KSX58</strain>
    </source>
</reference>